<protein>
    <submittedName>
        <fullName evidence="1">Phage-related replication protein YjqB, UPF0714/DUF867 family</fullName>
    </submittedName>
</protein>
<dbReference type="GeneID" id="93710644"/>
<sequence>MSDVYKNYQALTSDKVEGIHYQVRYQNHQSLLCLSAPHGGGIEAGTTELVEAISMSRPSWSWYVFEGLQSSGNRDLHITSTNFDEPRQLRLLENVHWHITFHGMRGTKAETYIGGRDVELKEAIRRKLTEKGFIVKDARKGVAGMEVRNITNATIRGMGVQLELTAEQRKQFFQHNNWAKSNRRHPSNWTKSLHHYKNALIEAIEEHMKRRPS</sequence>
<gene>
    <name evidence="1" type="ORF">SAMN02745910_01969</name>
</gene>
<dbReference type="Gene3D" id="3.40.630.100">
    <property type="entry name" value="Poly-gamma-glutamate hydrolase, zinc-binding motif"/>
    <property type="match status" value="1"/>
</dbReference>
<dbReference type="RefSeq" id="WP_061804330.1">
    <property type="nucleotide sequence ID" value="NZ_FOXX01000004.1"/>
</dbReference>
<dbReference type="Pfam" id="PF05908">
    <property type="entry name" value="Gamma_PGA_hydro"/>
    <property type="match status" value="1"/>
</dbReference>
<dbReference type="InterPro" id="IPR038128">
    <property type="entry name" value="Gamma_PGA_hydro_sf"/>
</dbReference>
<evidence type="ECO:0000313" key="1">
    <source>
        <dbReference type="EMBL" id="SFQ54785.1"/>
    </source>
</evidence>
<accession>A0A1I5ZEC4</accession>
<keyword evidence="2" id="KW-1185">Reference proteome</keyword>
<dbReference type="InterPro" id="IPR008585">
    <property type="entry name" value="Gamma_PGA_hydro"/>
</dbReference>
<organism evidence="1 2">
    <name type="scientific">Priestia endophytica DSM 13796</name>
    <dbReference type="NCBI Taxonomy" id="1121089"/>
    <lineage>
        <taxon>Bacteria</taxon>
        <taxon>Bacillati</taxon>
        <taxon>Bacillota</taxon>
        <taxon>Bacilli</taxon>
        <taxon>Bacillales</taxon>
        <taxon>Bacillaceae</taxon>
        <taxon>Priestia</taxon>
    </lineage>
</organism>
<name>A0A1I5ZEC4_9BACI</name>
<reference evidence="1 2" key="1">
    <citation type="submission" date="2016-10" db="EMBL/GenBank/DDBJ databases">
        <authorList>
            <person name="Varghese N."/>
            <person name="Submissions S."/>
        </authorList>
    </citation>
    <scope>NUCLEOTIDE SEQUENCE [LARGE SCALE GENOMIC DNA]</scope>
    <source>
        <strain evidence="1 2">DSM 13796</strain>
    </source>
</reference>
<comment type="caution">
    <text evidence="1">The sequence shown here is derived from an EMBL/GenBank/DDBJ whole genome shotgun (WGS) entry which is preliminary data.</text>
</comment>
<evidence type="ECO:0000313" key="2">
    <source>
        <dbReference type="Proteomes" id="UP000182762"/>
    </source>
</evidence>
<dbReference type="Proteomes" id="UP000182762">
    <property type="component" value="Unassembled WGS sequence"/>
</dbReference>
<proteinExistence type="predicted"/>
<dbReference type="EMBL" id="FOXX01000004">
    <property type="protein sequence ID" value="SFQ54785.1"/>
    <property type="molecule type" value="Genomic_DNA"/>
</dbReference>